<evidence type="ECO:0000256" key="8">
    <source>
        <dbReference type="RuleBase" id="RU366063"/>
    </source>
</evidence>
<dbReference type="GO" id="GO:0006744">
    <property type="term" value="P:ubiquinone biosynthetic process"/>
    <property type="evidence" value="ECO:0007669"/>
    <property type="project" value="UniProtKB-UniRule"/>
</dbReference>
<evidence type="ECO:0000256" key="3">
    <source>
        <dbReference type="ARBA" id="ARBA00010766"/>
    </source>
</evidence>
<evidence type="ECO:0000256" key="6">
    <source>
        <dbReference type="ARBA" id="ARBA00023121"/>
    </source>
</evidence>
<dbReference type="GO" id="GO:0008289">
    <property type="term" value="F:lipid binding"/>
    <property type="evidence" value="ECO:0007669"/>
    <property type="project" value="UniProtKB-UniRule"/>
</dbReference>
<dbReference type="EMBL" id="VVIM01000010">
    <property type="protein sequence ID" value="KAB0792498.1"/>
    <property type="molecule type" value="Genomic_DNA"/>
</dbReference>
<keyword evidence="13" id="KW-1185">Reference proteome</keyword>
<evidence type="ECO:0000256" key="7">
    <source>
        <dbReference type="ARBA" id="ARBA00023128"/>
    </source>
</evidence>
<dbReference type="Pfam" id="PF21392">
    <property type="entry name" value="COQ9_N"/>
    <property type="match status" value="1"/>
</dbReference>
<dbReference type="FunCoup" id="A0A1Y1M1S5">
    <property type="interactions" value="1280"/>
</dbReference>
<evidence type="ECO:0000313" key="11">
    <source>
        <dbReference type="EMBL" id="JAV79872.1"/>
    </source>
</evidence>
<dbReference type="PANTHER" id="PTHR21427:SF19">
    <property type="entry name" value="UBIQUINONE BIOSYNTHESIS PROTEIN COQ9, MITOCHONDRIAL"/>
    <property type="match status" value="1"/>
</dbReference>
<dbReference type="FunFam" id="1.10.357.10:FF:000004">
    <property type="entry name" value="Ubiquinone biosynthesis protein COQ9, mitochondrial"/>
    <property type="match status" value="1"/>
</dbReference>
<dbReference type="UniPathway" id="UPA00232"/>
<comment type="pathway">
    <text evidence="2 8">Cofactor biosynthesis; ubiquinone biosynthesis.</text>
</comment>
<keyword evidence="7 8" id="KW-0496">Mitochondrion</keyword>
<feature type="domain" description="COQ9 C-terminal" evidence="9">
    <location>
        <begin position="151"/>
        <end position="220"/>
    </location>
</feature>
<comment type="subcellular location">
    <subcellularLocation>
        <location evidence="1 8">Mitochondrion</location>
    </subcellularLocation>
</comment>
<dbReference type="InterPro" id="IPR013718">
    <property type="entry name" value="COQ9_C"/>
</dbReference>
<keyword evidence="4 8" id="KW-0831">Ubiquinone biosynthesis</keyword>
<reference evidence="12" key="3">
    <citation type="submission" date="2019-08" db="EMBL/GenBank/DDBJ databases">
        <authorList>
            <consortium name="Photinus pyralis genome working group"/>
            <person name="Fallon T.R."/>
            <person name="Sander Lower S.E."/>
            <person name="Weng J.-K."/>
        </authorList>
    </citation>
    <scope>NUCLEOTIDE SEQUENCE</scope>
    <source>
        <strain evidence="12">1611_PpyrPB1</strain>
        <tissue evidence="12">Whole body</tissue>
    </source>
</reference>
<evidence type="ECO:0000256" key="4">
    <source>
        <dbReference type="ARBA" id="ARBA00022688"/>
    </source>
</evidence>
<proteinExistence type="inferred from homology"/>
<evidence type="ECO:0000313" key="12">
    <source>
        <dbReference type="EMBL" id="KAB0792498.1"/>
    </source>
</evidence>
<dbReference type="Proteomes" id="UP000327044">
    <property type="component" value="Unassembled WGS sequence"/>
</dbReference>
<dbReference type="NCBIfam" id="TIGR02396">
    <property type="entry name" value="diverge_rpsU"/>
    <property type="match status" value="1"/>
</dbReference>
<dbReference type="InterPro" id="IPR012762">
    <property type="entry name" value="Ubiq_biosynth_COQ9"/>
</dbReference>
<dbReference type="GO" id="GO:0005743">
    <property type="term" value="C:mitochondrial inner membrane"/>
    <property type="evidence" value="ECO:0007669"/>
    <property type="project" value="TreeGrafter"/>
</dbReference>
<comment type="similarity">
    <text evidence="3 8">Belongs to the COQ9 family.</text>
</comment>
<dbReference type="Gene3D" id="1.10.357.10">
    <property type="entry name" value="Tetracycline Repressor, domain 2"/>
    <property type="match status" value="1"/>
</dbReference>
<gene>
    <name evidence="12" type="ORF">PPYR_14457</name>
</gene>
<dbReference type="AlphaFoldDB" id="A0A1Y1M1S5"/>
<evidence type="ECO:0000259" key="9">
    <source>
        <dbReference type="Pfam" id="PF08511"/>
    </source>
</evidence>
<sequence length="253" mass="28907">MTLISLARYSYKNARLLLFVRHCSEQKQVPLEDRYEEDIKLKISEASLPFVIELGWSKNALSAGAESIGYPGIAHGIFANGGADLVNYFQKSSNSKLVDYLKQRQEVQSLKPVRSRVIIEESVRERLKMIIPYLPRWPQALAIMSLPQNVSNSLATLLTMVDDMCYYAGDQSVDFNWYARRITLAGVYKATELYLIQDNSANYENTWKFLNNRINELTQVHDLMNKSNLLQVESTDTIKSAFITARNILGLNR</sequence>
<comment type="function">
    <text evidence="8">Membrane-associated protein that warps the membrane surface to access and bind aromatic isoprenes with high specificity, including ubiquinone (CoQ) isoprene intermediates and presents them directly to Coq7, therefore facilitating the Coq7-mediated hydroxylase step. Participates in the biosynthesis of coenzyme Q, also named ubiquinone, an essential lipid-soluble electron transporter for aerobic cellular respiration.</text>
</comment>
<reference evidence="11" key="1">
    <citation type="journal article" date="2016" name="Sci. Rep.">
        <title>Molecular characterization of firefly nuptial gifts: a multi-omics approach sheds light on postcopulatory sexual selection.</title>
        <authorList>
            <person name="Al-Wathiqui N."/>
            <person name="Fallon T.R."/>
            <person name="South A."/>
            <person name="Weng J.K."/>
            <person name="Lewis S.M."/>
        </authorList>
    </citation>
    <scope>NUCLEOTIDE SEQUENCE</scope>
</reference>
<evidence type="ECO:0000256" key="1">
    <source>
        <dbReference type="ARBA" id="ARBA00004173"/>
    </source>
</evidence>
<dbReference type="PANTHER" id="PTHR21427">
    <property type="entry name" value="UBIQUINONE BIOSYNTHESIS PROTEIN COQ9, MITOCHONDRIAL"/>
    <property type="match status" value="1"/>
</dbReference>
<feature type="domain" description="Ubiquinone biosynthesis protein COQ9 HTH" evidence="10">
    <location>
        <begin position="36"/>
        <end position="66"/>
    </location>
</feature>
<evidence type="ECO:0000259" key="10">
    <source>
        <dbReference type="Pfam" id="PF21392"/>
    </source>
</evidence>
<reference evidence="12 13" key="2">
    <citation type="journal article" date="2018" name="Elife">
        <title>Firefly genomes illuminate parallel origins of bioluminescence in beetles.</title>
        <authorList>
            <person name="Fallon T.R."/>
            <person name="Lower S.E."/>
            <person name="Chang C.H."/>
            <person name="Bessho-Uehara M."/>
            <person name="Martin G.J."/>
            <person name="Bewick A.J."/>
            <person name="Behringer M."/>
            <person name="Debat H.J."/>
            <person name="Wong I."/>
            <person name="Day J.C."/>
            <person name="Suvorov A."/>
            <person name="Silva C.J."/>
            <person name="Stanger-Hall K.F."/>
            <person name="Hall D.W."/>
            <person name="Schmitz R.J."/>
            <person name="Nelson D.R."/>
            <person name="Lewis S.M."/>
            <person name="Shigenobu S."/>
            <person name="Bybee S.M."/>
            <person name="Larracuente A.M."/>
            <person name="Oba Y."/>
            <person name="Weng J.K."/>
        </authorList>
    </citation>
    <scope>NUCLEOTIDE SEQUENCE [LARGE SCALE GENOMIC DNA]</scope>
    <source>
        <strain evidence="12">1611_PpyrPB1</strain>
        <tissue evidence="12">Whole body</tissue>
    </source>
</reference>
<dbReference type="Pfam" id="PF08511">
    <property type="entry name" value="COQ9"/>
    <property type="match status" value="1"/>
</dbReference>
<evidence type="ECO:0000313" key="13">
    <source>
        <dbReference type="Proteomes" id="UP000327044"/>
    </source>
</evidence>
<keyword evidence="6 8" id="KW-0446">Lipid-binding</keyword>
<keyword evidence="5" id="KW-0809">Transit peptide</keyword>
<protein>
    <recommendedName>
        <fullName evidence="8">Ubiquinone biosynthesis protein</fullName>
    </recommendedName>
</protein>
<evidence type="ECO:0000256" key="5">
    <source>
        <dbReference type="ARBA" id="ARBA00022946"/>
    </source>
</evidence>
<dbReference type="EMBL" id="GEZM01042416">
    <property type="protein sequence ID" value="JAV79872.1"/>
    <property type="molecule type" value="Transcribed_RNA"/>
</dbReference>
<dbReference type="InterPro" id="IPR048674">
    <property type="entry name" value="COQ9_HTH"/>
</dbReference>
<name>A0A1Y1M1S5_PHOPY</name>
<evidence type="ECO:0000256" key="2">
    <source>
        <dbReference type="ARBA" id="ARBA00004749"/>
    </source>
</evidence>
<organism evidence="11">
    <name type="scientific">Photinus pyralis</name>
    <name type="common">Common eastern firefly</name>
    <name type="synonym">Lampyris pyralis</name>
    <dbReference type="NCBI Taxonomy" id="7054"/>
    <lineage>
        <taxon>Eukaryota</taxon>
        <taxon>Metazoa</taxon>
        <taxon>Ecdysozoa</taxon>
        <taxon>Arthropoda</taxon>
        <taxon>Hexapoda</taxon>
        <taxon>Insecta</taxon>
        <taxon>Pterygota</taxon>
        <taxon>Neoptera</taxon>
        <taxon>Endopterygota</taxon>
        <taxon>Coleoptera</taxon>
        <taxon>Polyphaga</taxon>
        <taxon>Elateriformia</taxon>
        <taxon>Elateroidea</taxon>
        <taxon>Lampyridae</taxon>
        <taxon>Lampyrinae</taxon>
        <taxon>Photinus</taxon>
    </lineage>
</organism>
<dbReference type="OrthoDB" id="619536at2759"/>
<accession>A0A1Y1M1S5</accession>
<dbReference type="InParanoid" id="A0A1Y1M1S5"/>